<feature type="transmembrane region" description="Helical" evidence="6">
    <location>
        <begin position="232"/>
        <end position="251"/>
    </location>
</feature>
<dbReference type="EMBL" id="JASJQH010002313">
    <property type="protein sequence ID" value="KAK9760289.1"/>
    <property type="molecule type" value="Genomic_DNA"/>
</dbReference>
<dbReference type="Pfam" id="PF01569">
    <property type="entry name" value="PAP2"/>
    <property type="match status" value="1"/>
</dbReference>
<comment type="subcellular location">
    <subcellularLocation>
        <location evidence="1">Membrane</location>
        <topology evidence="1">Multi-pass membrane protein</topology>
    </subcellularLocation>
</comment>
<evidence type="ECO:0000256" key="6">
    <source>
        <dbReference type="SAM" id="Phobius"/>
    </source>
</evidence>
<gene>
    <name evidence="8" type="ORF">K7432_015857</name>
</gene>
<keyword evidence="5 6" id="KW-0472">Membrane</keyword>
<dbReference type="SUPFAM" id="SSF48317">
    <property type="entry name" value="Acid phosphatase/Vanadium-dependent haloperoxidase"/>
    <property type="match status" value="1"/>
</dbReference>
<dbReference type="Gene3D" id="1.20.144.10">
    <property type="entry name" value="Phosphatidic acid phosphatase type 2/haloperoxidase"/>
    <property type="match status" value="1"/>
</dbReference>
<evidence type="ECO:0000259" key="7">
    <source>
        <dbReference type="SMART" id="SM00014"/>
    </source>
</evidence>
<protein>
    <recommendedName>
        <fullName evidence="7">Phosphatidic acid phosphatase type 2/haloperoxidase domain-containing protein</fullName>
    </recommendedName>
</protein>
<dbReference type="InterPro" id="IPR036938">
    <property type="entry name" value="PAP2/HPO_sf"/>
</dbReference>
<sequence length="315" mass="35529">MMNKKPIFKNDYPPGHLRTLVLSYFVDWVIVALLALGFFLVDKIPPFHRLFSLENKTISFPHKQFDTIPMSLAFILVFVIPLVLMALISLLIRRSPYDCHNAILGLCLSMTLTLMITHVLKVTVGRHRPDFISRCQPMKENGLDRVDPPLGLTSVDVCTQTDAYVFLDGMKSFPSGHTSLSFAGLTFFSLYLAGKLHLFDERGHTYKSFVTVAPMIGAALIAVSRICDYRHHWQDVLVGAFIGVSCAYFSYRQYYPHLGSPRCHKPFSPRIPRPIAKQLDLPEISSEEWMRMEGVTVTGTDTTKQSSEGLSLSPQ</sequence>
<comment type="caution">
    <text evidence="8">The sequence shown here is derived from an EMBL/GenBank/DDBJ whole genome shotgun (WGS) entry which is preliminary data.</text>
</comment>
<keyword evidence="9" id="KW-1185">Reference proteome</keyword>
<evidence type="ECO:0000313" key="8">
    <source>
        <dbReference type="EMBL" id="KAK9760289.1"/>
    </source>
</evidence>
<dbReference type="InterPro" id="IPR000326">
    <property type="entry name" value="PAP2/HPO"/>
</dbReference>
<feature type="transmembrane region" description="Helical" evidence="6">
    <location>
        <begin position="68"/>
        <end position="90"/>
    </location>
</feature>
<accession>A0ABR2WFM4</accession>
<name>A0ABR2WFM4_9FUNG</name>
<feature type="transmembrane region" description="Helical" evidence="6">
    <location>
        <begin position="176"/>
        <end position="194"/>
    </location>
</feature>
<dbReference type="SMART" id="SM00014">
    <property type="entry name" value="acidPPc"/>
    <property type="match status" value="1"/>
</dbReference>
<keyword evidence="3 6" id="KW-0812">Transmembrane</keyword>
<feature type="domain" description="Phosphatidic acid phosphatase type 2/haloperoxidase" evidence="7">
    <location>
        <begin position="104"/>
        <end position="251"/>
    </location>
</feature>
<feature type="transmembrane region" description="Helical" evidence="6">
    <location>
        <begin position="102"/>
        <end position="120"/>
    </location>
</feature>
<dbReference type="CDD" id="cd03390">
    <property type="entry name" value="PAP2_containing_1_like"/>
    <property type="match status" value="1"/>
</dbReference>
<feature type="transmembrane region" description="Helical" evidence="6">
    <location>
        <begin position="21"/>
        <end position="41"/>
    </location>
</feature>
<dbReference type="PANTHER" id="PTHR10165:SF35">
    <property type="entry name" value="RE23632P"/>
    <property type="match status" value="1"/>
</dbReference>
<organism evidence="8 9">
    <name type="scientific">Basidiobolus ranarum</name>
    <dbReference type="NCBI Taxonomy" id="34480"/>
    <lineage>
        <taxon>Eukaryota</taxon>
        <taxon>Fungi</taxon>
        <taxon>Fungi incertae sedis</taxon>
        <taxon>Zoopagomycota</taxon>
        <taxon>Entomophthoromycotina</taxon>
        <taxon>Basidiobolomycetes</taxon>
        <taxon>Basidiobolales</taxon>
        <taxon>Basidiobolaceae</taxon>
        <taxon>Basidiobolus</taxon>
    </lineage>
</organism>
<evidence type="ECO:0000256" key="2">
    <source>
        <dbReference type="ARBA" id="ARBA00008816"/>
    </source>
</evidence>
<feature type="transmembrane region" description="Helical" evidence="6">
    <location>
        <begin position="206"/>
        <end position="226"/>
    </location>
</feature>
<proteinExistence type="inferred from homology"/>
<comment type="similarity">
    <text evidence="2">Belongs to the PA-phosphatase related phosphoesterase family.</text>
</comment>
<evidence type="ECO:0000313" key="9">
    <source>
        <dbReference type="Proteomes" id="UP001479436"/>
    </source>
</evidence>
<dbReference type="PANTHER" id="PTHR10165">
    <property type="entry name" value="LIPID PHOSPHATE PHOSPHATASE"/>
    <property type="match status" value="1"/>
</dbReference>
<evidence type="ECO:0000256" key="4">
    <source>
        <dbReference type="ARBA" id="ARBA00022989"/>
    </source>
</evidence>
<evidence type="ECO:0000256" key="1">
    <source>
        <dbReference type="ARBA" id="ARBA00004141"/>
    </source>
</evidence>
<evidence type="ECO:0000256" key="3">
    <source>
        <dbReference type="ARBA" id="ARBA00022692"/>
    </source>
</evidence>
<evidence type="ECO:0000256" key="5">
    <source>
        <dbReference type="ARBA" id="ARBA00023136"/>
    </source>
</evidence>
<reference evidence="8 9" key="1">
    <citation type="submission" date="2023-04" db="EMBL/GenBank/DDBJ databases">
        <title>Genome of Basidiobolus ranarum AG-B5.</title>
        <authorList>
            <person name="Stajich J.E."/>
            <person name="Carter-House D."/>
            <person name="Gryganskyi A."/>
        </authorList>
    </citation>
    <scope>NUCLEOTIDE SEQUENCE [LARGE SCALE GENOMIC DNA]</scope>
    <source>
        <strain evidence="8 9">AG-B5</strain>
    </source>
</reference>
<dbReference type="Proteomes" id="UP001479436">
    <property type="component" value="Unassembled WGS sequence"/>
</dbReference>
<dbReference type="InterPro" id="IPR043216">
    <property type="entry name" value="PAP-like"/>
</dbReference>
<keyword evidence="4 6" id="KW-1133">Transmembrane helix</keyword>